<feature type="compositionally biased region" description="Polar residues" evidence="2">
    <location>
        <begin position="2416"/>
        <end position="2439"/>
    </location>
</feature>
<evidence type="ECO:0000256" key="1">
    <source>
        <dbReference type="SAM" id="Coils"/>
    </source>
</evidence>
<feature type="compositionally biased region" description="Basic and acidic residues" evidence="2">
    <location>
        <begin position="628"/>
        <end position="644"/>
    </location>
</feature>
<feature type="compositionally biased region" description="Basic and acidic residues" evidence="2">
    <location>
        <begin position="1248"/>
        <end position="1264"/>
    </location>
</feature>
<feature type="compositionally biased region" description="Polar residues" evidence="2">
    <location>
        <begin position="1658"/>
        <end position="1667"/>
    </location>
</feature>
<evidence type="ECO:0000313" key="3">
    <source>
        <dbReference type="EMBL" id="MFH4976113.1"/>
    </source>
</evidence>
<feature type="region of interest" description="Disordered" evidence="2">
    <location>
        <begin position="1151"/>
        <end position="1219"/>
    </location>
</feature>
<dbReference type="EMBL" id="JBGFUD010001323">
    <property type="protein sequence ID" value="MFH4976113.1"/>
    <property type="molecule type" value="Genomic_DNA"/>
</dbReference>
<gene>
    <name evidence="3" type="ORF">AB6A40_002822</name>
</gene>
<feature type="compositionally biased region" description="Basic and acidic residues" evidence="2">
    <location>
        <begin position="1325"/>
        <end position="1384"/>
    </location>
</feature>
<feature type="compositionally biased region" description="Basic and acidic residues" evidence="2">
    <location>
        <begin position="1422"/>
        <end position="1435"/>
    </location>
</feature>
<feature type="region of interest" description="Disordered" evidence="2">
    <location>
        <begin position="871"/>
        <end position="1092"/>
    </location>
</feature>
<feature type="compositionally biased region" description="Basic and acidic residues" evidence="2">
    <location>
        <begin position="2055"/>
        <end position="2067"/>
    </location>
</feature>
<evidence type="ECO:0000313" key="4">
    <source>
        <dbReference type="Proteomes" id="UP001608902"/>
    </source>
</evidence>
<feature type="compositionally biased region" description="Polar residues" evidence="2">
    <location>
        <begin position="2382"/>
        <end position="2408"/>
    </location>
</feature>
<sequence length="2446" mass="272428">MADNLMDNYNPLYDIHLRQYFALPHMRRHLRELGLEQDFDNYETKSEAEMYERHHAMIDLMLRNRDAQLAKLAELQKKLIAAEKVEICRRVRSGHVSPESFRRTKASRSLSRGRPSTSRRKRRFSNSTDDKELIKKIEETNEDSEHENPAIVFNRLSATIAKYRYLHKLDDSTLSTYLEELRKEFNRLERFREVSFGSFSVARHPGEQQQSWFFRRRSLPTLSSSAPANTVRDPRRSRDAQRGRPGKPSSGGDFSKSQFSRTTYSSSSPRRFIDKSSLPPLMRNTSGSTIAATSKIHQKAATASPSRTMIEERTTKRSSSRNRDILAREKTRTAMRAPVRAQKTESDQQKEMSLTQKVKMIKEMKAGSKEPKTIRAKAEKSKDATNVVAQKTTPPSEAKYRRSPPIVTKSVSKSPPLMQTEREPQAAEKQEVKLSNQEVRANENNVQEVSEQVKIEEKIQSLQDSNEIPPLLQSEADESEREMKQKESAKSESDEEAKSEKSGGILKKATEGAYEAACRILRRKFKETGYKSMGDEPISIVEEAQRIEEEMKMSNEKKGDEKSAPQIEEHHVPLESEDKPNQFSDLRTNLVEAKQNEESSVLKEAGSETLAKAISEDKLNLASSDTTHGAEKENKEAEETKAEKTAIGGDVQLDAAKSEDQEATKEEVDLQEKRSSPTHSVKWKDEVDTQMADNFKGEEQIHPTDGLDEERGKLTSESGVMEETPSVEVKSNQLHELNLKEKDEASLESAIPHEAVENEGTNSTSIPADGQDEREGDMFREKKLLADTELVSHQEEPSDKHDYLISNKELPPDSTEVSMNDEQSLKAEDEILDEKFSGMQASFLESEKPTIREEEHLTQLAVEVEQQPLLLEEEHEIEGVNVPRIIETEASPKEPQSESQSPEFSPRVDEKNTYANEGELPSEALRENDNIVSGTSKENVEDSSVRGDDEGVQLQTIRDEHVSPVEDEQLGAAQKSVQEEITLQKTEEDAITKSHQVEKSSTEDGEKISEKPLEGKVPDFQHDTDHPHTEKSEQVVPEELIHEPMPESKYAEDEREQLVFTKEAPYESETTGSKLKSSGDTEKEEIGEQYSPSVVVGIPIDIHDIEDVGNDQEVPTKIQGIETVPEKLTEHASKAEMPYHESDIVTPMGHLETDEAKNDLKDLNGNDLHAESGRSEGELKKIGDDLLTAEGKASESISSPTTSTVEFQKDEDSAESKRTATASDFLLSLLGPASQIHGQSTAQQYDDEVSRNEPESADKLDEQVHILAGQNSQTSISDQKDQIPENDHEPPEGQTEHIPPCESAKVENDVERTLLSGENTEEIENDSRGDDDMKVRQVDHSDGHIEQIRVKDERSNEHSEIIEGTIDDSKKEKEDEGKHDHLAEEFISSDLIENVGGSGISEKVSADESEIVEDSLNSEFGRGNKKDQQEIEEASKSLSDVQESGYPSQLTVNISDGGVREDTPTVPSMRPPDVKSSVDEIAHDEVALEETLLSDSDNKKDEKTPQVIEKHELTGEMNTDKVEDSVRRESPAETAISETALHVDDKSITDRHEEDGAEGIRETDVQPTANKEAKGETQKESKMHELSDDGRLKDELMEDRVSNEHEMMEGSAAVREKDDESSHILTKYSEDDLDLHSMGIRKEEVVGESVKTAERSTESFYVSPDQTMESKPEETQFAKDFGATDNKSETHIEREISPAERAVDTVVAQAFEEVEDELKHTFAHTELLGSVEPSPKTVIKYESFEQNEDNLVELVAAKDTLSSTPIDLVDEKSTKTFSEPDDKQQPTEEVEKSEIQPDTSIKNREFEAQDVDIHAGKSAEQVDDSVFDDKSETKHDETGNGNHLGSSELEVPLATQIAGHIQSDQRLSEDIAHREIDAISTDSLSSKEDNTMQTKLLPSGTEEQKILTSSEVANEKMDDQISVDSLSVGVNPDGGSSVSSPFSLSDEKFRAPGSSGNRSDFADDRISLDSLATDSVRNLVGQSRGLSISENEEDTSNVSSLKKATGETNVDQDRKREQNAEETRETDLMIDSQGKEREEMFAGNVRSMFPGSSSEEVKQSKAGESEKLSMTSDSEEKPMSESSSGTTSETKAEAVILKPENLDFDVPTQQKYIAEHITAPVAVKSDILLAGITPKGGRLSLQEIVDHRMTIMRCKESLNEGLPSVTEEATHEIPESVQKFVDSTSESVQKTDGTISEKKLYSAENPPMEKESGESRMTIDENLLISREPRNEAESTDPEHSFQFDQQLLQMSSDVRNNNGKDPQTIRDEGNYLAKDDVTGFHQPTQTERNVAESEHRASGMVNHVEEAQSLGKNIFYGGVQEKLTPTRSVSDGTTNDILKVSASDAINEDENANFAPQHSTHLNDLPEGKSKLLKKEDGNTTDRVSSFDVHSSHTVTTAAPEISTNGKVQAKNEGMSATTEKIALSKSSPTDASNTQTGDFMGADF</sequence>
<feature type="compositionally biased region" description="Polar residues" evidence="2">
    <location>
        <begin position="1195"/>
        <end position="1206"/>
    </location>
</feature>
<feature type="compositionally biased region" description="Basic and acidic residues" evidence="2">
    <location>
        <begin position="1278"/>
        <end position="1295"/>
    </location>
</feature>
<dbReference type="Proteomes" id="UP001608902">
    <property type="component" value="Unassembled WGS sequence"/>
</dbReference>
<dbReference type="PANTHER" id="PTHR23034:SF2">
    <property type="entry name" value="GLUTAMATE-RICH PROTEIN 3"/>
    <property type="match status" value="1"/>
</dbReference>
<feature type="compositionally biased region" description="Polar residues" evidence="2">
    <location>
        <begin position="975"/>
        <end position="984"/>
    </location>
</feature>
<feature type="compositionally biased region" description="Polar residues" evidence="2">
    <location>
        <begin position="283"/>
        <end position="292"/>
    </location>
</feature>
<feature type="region of interest" description="Disordered" evidence="2">
    <location>
        <begin position="1759"/>
        <end position="2091"/>
    </location>
</feature>
<feature type="compositionally biased region" description="Basic and acidic residues" evidence="2">
    <location>
        <begin position="309"/>
        <end position="332"/>
    </location>
</feature>
<feature type="compositionally biased region" description="Basic and acidic residues" evidence="2">
    <location>
        <begin position="886"/>
        <end position="896"/>
    </location>
</feature>
<feature type="compositionally biased region" description="Low complexity" evidence="2">
    <location>
        <begin position="2080"/>
        <end position="2089"/>
    </location>
</feature>
<feature type="compositionally biased region" description="Basic and acidic residues" evidence="2">
    <location>
        <begin position="1472"/>
        <end position="1486"/>
    </location>
</feature>
<organism evidence="3 4">
    <name type="scientific">Gnathostoma spinigerum</name>
    <dbReference type="NCBI Taxonomy" id="75299"/>
    <lineage>
        <taxon>Eukaryota</taxon>
        <taxon>Metazoa</taxon>
        <taxon>Ecdysozoa</taxon>
        <taxon>Nematoda</taxon>
        <taxon>Chromadorea</taxon>
        <taxon>Rhabditida</taxon>
        <taxon>Spirurina</taxon>
        <taxon>Gnathostomatomorpha</taxon>
        <taxon>Gnathostomatoidea</taxon>
        <taxon>Gnathostomatidae</taxon>
        <taxon>Gnathostoma</taxon>
    </lineage>
</organism>
<evidence type="ECO:0000256" key="2">
    <source>
        <dbReference type="SAM" id="MobiDB-lite"/>
    </source>
</evidence>
<feature type="region of interest" description="Disordered" evidence="2">
    <location>
        <begin position="223"/>
        <end position="353"/>
    </location>
</feature>
<feature type="compositionally biased region" description="Polar residues" evidence="2">
    <location>
        <begin position="1970"/>
        <end position="1989"/>
    </location>
</feature>
<name>A0ABD6E7U2_9BILA</name>
<reference evidence="3 4" key="1">
    <citation type="submission" date="2024-08" db="EMBL/GenBank/DDBJ databases">
        <title>Gnathostoma spinigerum genome.</title>
        <authorList>
            <person name="Gonzalez-Bertolin B."/>
            <person name="Monzon S."/>
            <person name="Zaballos A."/>
            <person name="Jimenez P."/>
            <person name="Dekumyoy P."/>
            <person name="Varona S."/>
            <person name="Cuesta I."/>
            <person name="Sumanam S."/>
            <person name="Adisakwattana P."/>
            <person name="Gasser R.B."/>
            <person name="Hernandez-Gonzalez A."/>
            <person name="Young N.D."/>
            <person name="Perteguer M.J."/>
        </authorList>
    </citation>
    <scope>NUCLEOTIDE SEQUENCE [LARGE SCALE GENOMIC DNA]</scope>
    <source>
        <strain evidence="3">AL3</strain>
        <tissue evidence="3">Liver</tissue>
    </source>
</reference>
<feature type="compositionally biased region" description="Basic and acidic residues" evidence="2">
    <location>
        <begin position="1151"/>
        <end position="1184"/>
    </location>
</feature>
<feature type="compositionally biased region" description="Polar residues" evidence="2">
    <location>
        <begin position="1436"/>
        <end position="1454"/>
    </location>
</feature>
<feature type="compositionally biased region" description="Low complexity" evidence="2">
    <location>
        <begin position="255"/>
        <end position="268"/>
    </location>
</feature>
<feature type="compositionally biased region" description="Basic and acidic residues" evidence="2">
    <location>
        <begin position="2011"/>
        <end position="2040"/>
    </location>
</feature>
<feature type="region of interest" description="Disordered" evidence="2">
    <location>
        <begin position="2355"/>
        <end position="2446"/>
    </location>
</feature>
<feature type="region of interest" description="Disordered" evidence="2">
    <location>
        <begin position="614"/>
        <end position="822"/>
    </location>
</feature>
<feature type="compositionally biased region" description="Basic and acidic residues" evidence="2">
    <location>
        <begin position="1571"/>
        <end position="1622"/>
    </location>
</feature>
<feature type="region of interest" description="Disordered" evidence="2">
    <location>
        <begin position="1237"/>
        <end position="1628"/>
    </location>
</feature>
<feature type="compositionally biased region" description="Basic and acidic residues" evidence="2">
    <location>
        <begin position="552"/>
        <end position="580"/>
    </location>
</feature>
<feature type="compositionally biased region" description="Basic and acidic residues" evidence="2">
    <location>
        <begin position="1207"/>
        <end position="1218"/>
    </location>
</feature>
<feature type="coiled-coil region" evidence="1">
    <location>
        <begin position="58"/>
        <end position="85"/>
    </location>
</feature>
<feature type="compositionally biased region" description="Basic and acidic residues" evidence="2">
    <location>
        <begin position="771"/>
        <end position="803"/>
    </location>
</feature>
<feature type="region of interest" description="Disordered" evidence="2">
    <location>
        <begin position="1649"/>
        <end position="1674"/>
    </location>
</feature>
<protein>
    <submittedName>
        <fullName evidence="3">Uncharacterized protein</fullName>
    </submittedName>
</protein>
<dbReference type="PANTHER" id="PTHR23034">
    <property type="entry name" value="GLUTAMATE-RICH PROTEIN 3"/>
    <property type="match status" value="1"/>
</dbReference>
<feature type="region of interest" description="Disordered" evidence="2">
    <location>
        <begin position="98"/>
        <end position="131"/>
    </location>
</feature>
<keyword evidence="1" id="KW-0175">Coiled coil</keyword>
<keyword evidence="4" id="KW-1185">Reference proteome</keyword>
<feature type="compositionally biased region" description="Basic and acidic residues" evidence="2">
    <location>
        <begin position="1827"/>
        <end position="1838"/>
    </location>
</feature>
<feature type="compositionally biased region" description="Basic and acidic residues" evidence="2">
    <location>
        <begin position="2365"/>
        <end position="2381"/>
    </location>
</feature>
<feature type="compositionally biased region" description="Basic and acidic residues" evidence="2">
    <location>
        <begin position="365"/>
        <end position="383"/>
    </location>
</feature>
<accession>A0ABD6E7U2</accession>
<feature type="compositionally biased region" description="Basic and acidic residues" evidence="2">
    <location>
        <begin position="938"/>
        <end position="949"/>
    </location>
</feature>
<comment type="caution">
    <text evidence="3">The sequence shown here is derived from an EMBL/GenBank/DDBJ whole genome shotgun (WGS) entry which is preliminary data.</text>
</comment>
<dbReference type="InterPro" id="IPR027962">
    <property type="entry name" value="ERICH3"/>
</dbReference>
<feature type="compositionally biased region" description="Polar residues" evidence="2">
    <location>
        <begin position="433"/>
        <end position="450"/>
    </location>
</feature>
<feature type="compositionally biased region" description="Basic and acidic residues" evidence="2">
    <location>
        <begin position="985"/>
        <end position="1052"/>
    </location>
</feature>
<feature type="region of interest" description="Disordered" evidence="2">
    <location>
        <begin position="552"/>
        <end position="587"/>
    </location>
</feature>
<feature type="compositionally biased region" description="Basic and acidic residues" evidence="2">
    <location>
        <begin position="656"/>
        <end position="675"/>
    </location>
</feature>
<feature type="compositionally biased region" description="Basic and acidic residues" evidence="2">
    <location>
        <begin position="1541"/>
        <end position="1564"/>
    </location>
</feature>
<proteinExistence type="predicted"/>
<feature type="compositionally biased region" description="Basic and acidic residues" evidence="2">
    <location>
        <begin position="481"/>
        <end position="501"/>
    </location>
</feature>
<feature type="region of interest" description="Disordered" evidence="2">
    <location>
        <begin position="365"/>
        <end position="506"/>
    </location>
</feature>
<feature type="compositionally biased region" description="Basic and acidic residues" evidence="2">
    <location>
        <begin position="232"/>
        <end position="242"/>
    </location>
</feature>
<feature type="compositionally biased region" description="Polar residues" evidence="2">
    <location>
        <begin position="1996"/>
        <end position="2009"/>
    </location>
</feature>
<feature type="compositionally biased region" description="Basic and acidic residues" evidence="2">
    <location>
        <begin position="1866"/>
        <end position="1877"/>
    </location>
</feature>
<feature type="compositionally biased region" description="Basic and acidic residues" evidence="2">
    <location>
        <begin position="1077"/>
        <end position="1086"/>
    </location>
</feature>
<feature type="compositionally biased region" description="Basic and acidic residues" evidence="2">
    <location>
        <begin position="1496"/>
        <end position="1531"/>
    </location>
</feature>
<feature type="compositionally biased region" description="Basic and acidic residues" evidence="2">
    <location>
        <begin position="1769"/>
        <end position="1817"/>
    </location>
</feature>
<feature type="compositionally biased region" description="Basic and acidic residues" evidence="2">
    <location>
        <begin position="420"/>
        <end position="432"/>
    </location>
</feature>